<dbReference type="Proteomes" id="UP000199207">
    <property type="component" value="Unassembled WGS sequence"/>
</dbReference>
<name>A0A1I1N0Q8_9ACTN</name>
<evidence type="ECO:0000259" key="1">
    <source>
        <dbReference type="PROSITE" id="PS50943"/>
    </source>
</evidence>
<dbReference type="EMBL" id="FOLM01000007">
    <property type="protein sequence ID" value="SFC90742.1"/>
    <property type="molecule type" value="Genomic_DNA"/>
</dbReference>
<dbReference type="SUPFAM" id="SSF47413">
    <property type="entry name" value="lambda repressor-like DNA-binding domains"/>
    <property type="match status" value="1"/>
</dbReference>
<dbReference type="STRING" id="910347.SAMN05421773_107156"/>
<dbReference type="OrthoDB" id="3504495at2"/>
<dbReference type="AlphaFoldDB" id="A0A1I1N0Q8"/>
<evidence type="ECO:0000313" key="2">
    <source>
        <dbReference type="EMBL" id="SFC90742.1"/>
    </source>
</evidence>
<dbReference type="InterPro" id="IPR010982">
    <property type="entry name" value="Lambda_DNA-bd_dom_sf"/>
</dbReference>
<proteinExistence type="predicted"/>
<evidence type="ECO:0000313" key="3">
    <source>
        <dbReference type="Proteomes" id="UP000199207"/>
    </source>
</evidence>
<accession>A0A1I1N0Q8</accession>
<feature type="domain" description="HTH cro/C1-type" evidence="1">
    <location>
        <begin position="15"/>
        <end position="69"/>
    </location>
</feature>
<dbReference type="CDD" id="cd00093">
    <property type="entry name" value="HTH_XRE"/>
    <property type="match status" value="1"/>
</dbReference>
<sequence length="400" mass="43919">MPDDEVSTRTIGARIQELRAIRGLSLTELGRRAHVSAAHLSRIEHGKRYATAGIVASVARALGVGASVLRGQPYIQTLQKDQLDAIVAPISSALDSWDLPPENEPAPRPLGVLETELRRIVQLRIKTRFAEISEELPGLIVESALLTQLHDRPGHEKERAFAIQTEVARTAAIIAFRLGYLDLSRFALSRMGIAAPKSGDPRQIAVERFERAHITHAESSRPDRGLALMRRALRDLDDDGTTATRAVRGTLQLRAASLALRSRDPGASGDFLGQAGELARQTGETEDYALSFGPLNVSLSRMATANDREDHEEVLGQAAGVRLPRGYAPTRAAHYWIDKARALTWTARHEQAVESLYEARVVAPQLTRYHPGVHETVGTLLRARPKPSAPLREFARWSGV</sequence>
<keyword evidence="3" id="KW-1185">Reference proteome</keyword>
<protein>
    <submittedName>
        <fullName evidence="2">Helix-turn-helix domain-containing protein</fullName>
    </submittedName>
</protein>
<dbReference type="Pfam" id="PF13560">
    <property type="entry name" value="HTH_31"/>
    <property type="match status" value="1"/>
</dbReference>
<dbReference type="SMART" id="SM00530">
    <property type="entry name" value="HTH_XRE"/>
    <property type="match status" value="1"/>
</dbReference>
<gene>
    <name evidence="2" type="ORF">SAMN05421773_107156</name>
</gene>
<dbReference type="InterPro" id="IPR001387">
    <property type="entry name" value="Cro/C1-type_HTH"/>
</dbReference>
<reference evidence="2 3" key="1">
    <citation type="submission" date="2016-10" db="EMBL/GenBank/DDBJ databases">
        <authorList>
            <person name="de Groot N.N."/>
        </authorList>
    </citation>
    <scope>NUCLEOTIDE SEQUENCE [LARGE SCALE GENOMIC DNA]</scope>
    <source>
        <strain evidence="2 3">CGMCC 4.5739</strain>
    </source>
</reference>
<dbReference type="GO" id="GO:0003677">
    <property type="term" value="F:DNA binding"/>
    <property type="evidence" value="ECO:0007669"/>
    <property type="project" value="InterPro"/>
</dbReference>
<dbReference type="PROSITE" id="PS50943">
    <property type="entry name" value="HTH_CROC1"/>
    <property type="match status" value="1"/>
</dbReference>
<dbReference type="Gene3D" id="1.10.260.40">
    <property type="entry name" value="lambda repressor-like DNA-binding domains"/>
    <property type="match status" value="1"/>
</dbReference>
<dbReference type="RefSeq" id="WP_093839268.1">
    <property type="nucleotide sequence ID" value="NZ_FOLM01000007.1"/>
</dbReference>
<organism evidence="2 3">
    <name type="scientific">Streptomyces aidingensis</name>
    <dbReference type="NCBI Taxonomy" id="910347"/>
    <lineage>
        <taxon>Bacteria</taxon>
        <taxon>Bacillati</taxon>
        <taxon>Actinomycetota</taxon>
        <taxon>Actinomycetes</taxon>
        <taxon>Kitasatosporales</taxon>
        <taxon>Streptomycetaceae</taxon>
        <taxon>Streptomyces</taxon>
    </lineage>
</organism>